<keyword evidence="2 5" id="KW-0547">Nucleotide-binding</keyword>
<dbReference type="Gene3D" id="3.30.590.20">
    <property type="match status" value="1"/>
</dbReference>
<keyword evidence="7" id="KW-1185">Reference proteome</keyword>
<evidence type="ECO:0000256" key="3">
    <source>
        <dbReference type="ARBA" id="ARBA00022840"/>
    </source>
</evidence>
<name>A0A6G8FJW1_9MICO</name>
<dbReference type="EC" id="6.3.2.2" evidence="5"/>
<comment type="catalytic activity">
    <reaction evidence="4 5">
        <text>L-cysteine + L-glutamate + ATP = gamma-L-glutamyl-L-cysteine + ADP + phosphate + H(+)</text>
        <dbReference type="Rhea" id="RHEA:13285"/>
        <dbReference type="ChEBI" id="CHEBI:15378"/>
        <dbReference type="ChEBI" id="CHEBI:29985"/>
        <dbReference type="ChEBI" id="CHEBI:30616"/>
        <dbReference type="ChEBI" id="CHEBI:35235"/>
        <dbReference type="ChEBI" id="CHEBI:43474"/>
        <dbReference type="ChEBI" id="CHEBI:58173"/>
        <dbReference type="ChEBI" id="CHEBI:456216"/>
        <dbReference type="EC" id="6.3.2.2"/>
    </reaction>
</comment>
<dbReference type="KEGG" id="lins:G7067_07815"/>
<dbReference type="InterPro" id="IPR014746">
    <property type="entry name" value="Gln_synth/guanido_kin_cat_dom"/>
</dbReference>
<dbReference type="GO" id="GO:0004357">
    <property type="term" value="F:glutamate-cysteine ligase activity"/>
    <property type="evidence" value="ECO:0007669"/>
    <property type="project" value="UniProtKB-EC"/>
</dbReference>
<dbReference type="InterPro" id="IPR006336">
    <property type="entry name" value="GCS2"/>
</dbReference>
<evidence type="ECO:0000256" key="5">
    <source>
        <dbReference type="HAMAP-Rule" id="MF_01609"/>
    </source>
</evidence>
<dbReference type="PANTHER" id="PTHR36510:SF1">
    <property type="entry name" value="GLUTAMATE--CYSTEINE LIGASE 2-RELATED"/>
    <property type="match status" value="1"/>
</dbReference>
<reference evidence="6 7" key="1">
    <citation type="submission" date="2020-03" db="EMBL/GenBank/DDBJ databases">
        <title>Leucobacter sp. nov., isolated from beetles.</title>
        <authorList>
            <person name="Hyun D.-W."/>
            <person name="Bae J.-W."/>
        </authorList>
    </citation>
    <scope>NUCLEOTIDE SEQUENCE [LARGE SCALE GENOMIC DNA]</scope>
    <source>
        <strain evidence="6 7">HDW9B</strain>
    </source>
</reference>
<keyword evidence="3 5" id="KW-0067">ATP-binding</keyword>
<dbReference type="HAMAP" id="MF_01609">
    <property type="entry name" value="Glu_cys_ligase_2"/>
    <property type="match status" value="1"/>
</dbReference>
<dbReference type="Proteomes" id="UP000501387">
    <property type="component" value="Chromosome"/>
</dbReference>
<evidence type="ECO:0000256" key="2">
    <source>
        <dbReference type="ARBA" id="ARBA00022741"/>
    </source>
</evidence>
<evidence type="ECO:0000256" key="4">
    <source>
        <dbReference type="ARBA" id="ARBA00048819"/>
    </source>
</evidence>
<comment type="similarity">
    <text evidence="5">Belongs to the glutamate--cysteine ligase type 2 family. YbdK subfamily.</text>
</comment>
<dbReference type="GO" id="GO:0042398">
    <property type="term" value="P:modified amino acid biosynthetic process"/>
    <property type="evidence" value="ECO:0007669"/>
    <property type="project" value="InterPro"/>
</dbReference>
<dbReference type="Pfam" id="PF04107">
    <property type="entry name" value="GCS2"/>
    <property type="match status" value="1"/>
</dbReference>
<dbReference type="AlphaFoldDB" id="A0A6G8FJW1"/>
<evidence type="ECO:0000256" key="1">
    <source>
        <dbReference type="ARBA" id="ARBA00022598"/>
    </source>
</evidence>
<dbReference type="PANTHER" id="PTHR36510">
    <property type="entry name" value="GLUTAMATE--CYSTEINE LIGASE 2-RELATED"/>
    <property type="match status" value="1"/>
</dbReference>
<organism evidence="6 7">
    <name type="scientific">Leucobacter insecticola</name>
    <dbReference type="NCBI Taxonomy" id="2714934"/>
    <lineage>
        <taxon>Bacteria</taxon>
        <taxon>Bacillati</taxon>
        <taxon>Actinomycetota</taxon>
        <taxon>Actinomycetes</taxon>
        <taxon>Micrococcales</taxon>
        <taxon>Microbacteriaceae</taxon>
        <taxon>Leucobacter</taxon>
    </lineage>
</organism>
<dbReference type="InterPro" id="IPR011793">
    <property type="entry name" value="YbdK"/>
</dbReference>
<keyword evidence="1 5" id="KW-0436">Ligase</keyword>
<dbReference type="NCBIfam" id="TIGR02050">
    <property type="entry name" value="gshA_cyan_rel"/>
    <property type="match status" value="1"/>
</dbReference>
<dbReference type="EMBL" id="CP049934">
    <property type="protein sequence ID" value="QIM16352.1"/>
    <property type="molecule type" value="Genomic_DNA"/>
</dbReference>
<proteinExistence type="inferred from homology"/>
<sequence>MASASATARHFGIEEEFLLLDAASGLPRNVAHEMIAALPGLRAEVEYFECQLETATPVCRSASEALDTLREFRAGASRVAADLGVVLASTGLPPIGGDRPGTVTAKPRYQAIEKSLGNLVSHYYSTGTHVHVEVPSRDTGVEVMARMARWSPVFVALTANSPIHLGRPTGFASWRYLTTMQWPTAGYPPYFESGSDYGAMVQEFMRSGIVLDAALVNWSIRLSDNFPTVELRTADAQLDPRDTVAFAVLVRALVDRCIAEAETGIAREDPDLHLVRGAHWLAARNGLGSDLVHPLHGGSVPVAEAVNALIDHVTPQLAAAGDLEFVTAYVARRLAAGEPARLQMQAYERGGVEALLALYRARSCARQF</sequence>
<evidence type="ECO:0000313" key="7">
    <source>
        <dbReference type="Proteomes" id="UP000501387"/>
    </source>
</evidence>
<dbReference type="SUPFAM" id="SSF55931">
    <property type="entry name" value="Glutamine synthetase/guanido kinase"/>
    <property type="match status" value="1"/>
</dbReference>
<accession>A0A6G8FJW1</accession>
<dbReference type="InterPro" id="IPR050141">
    <property type="entry name" value="GCL_type2/YbdK_subfam"/>
</dbReference>
<dbReference type="RefSeq" id="WP_166323287.1">
    <property type="nucleotide sequence ID" value="NZ_CP049934.1"/>
</dbReference>
<protein>
    <recommendedName>
        <fullName evidence="5">Putative glutamate--cysteine ligase 2</fullName>
        <ecNumber evidence="5">6.3.2.2</ecNumber>
    </recommendedName>
    <alternativeName>
        <fullName evidence="5">Gamma-glutamylcysteine synthetase 2</fullName>
        <shortName evidence="5">GCS 2</shortName>
        <shortName evidence="5">Gamma-GCS 2</shortName>
    </alternativeName>
</protein>
<comment type="function">
    <text evidence="5">ATP-dependent carboxylate-amine ligase which exhibits weak glutamate--cysteine ligase activity.</text>
</comment>
<dbReference type="GO" id="GO:0005524">
    <property type="term" value="F:ATP binding"/>
    <property type="evidence" value="ECO:0007669"/>
    <property type="project" value="UniProtKB-KW"/>
</dbReference>
<evidence type="ECO:0000313" key="6">
    <source>
        <dbReference type="EMBL" id="QIM16352.1"/>
    </source>
</evidence>
<gene>
    <name evidence="6" type="ORF">G7067_07815</name>
</gene>